<feature type="domain" description="Autophagy protein ATG5 UblA" evidence="9">
    <location>
        <begin position="112"/>
        <end position="208"/>
    </location>
</feature>
<dbReference type="GO" id="GO:0034727">
    <property type="term" value="P:piecemeal microautophagy of the nucleus"/>
    <property type="evidence" value="ECO:0007669"/>
    <property type="project" value="TreeGrafter"/>
</dbReference>
<comment type="subunit">
    <text evidence="5">Conjugated with ATG12.</text>
</comment>
<feature type="region of interest" description="Disordered" evidence="6">
    <location>
        <begin position="60"/>
        <end position="80"/>
    </location>
</feature>
<dbReference type="InterPro" id="IPR048939">
    <property type="entry name" value="ATG5_UblA"/>
</dbReference>
<dbReference type="PANTHER" id="PTHR13040:SF2">
    <property type="entry name" value="AUTOPHAGY PROTEIN 5"/>
    <property type="match status" value="1"/>
</dbReference>
<keyword evidence="5" id="KW-0472">Membrane</keyword>
<dbReference type="GO" id="GO:0034045">
    <property type="term" value="C:phagophore assembly site membrane"/>
    <property type="evidence" value="ECO:0007669"/>
    <property type="project" value="UniProtKB-SubCell"/>
</dbReference>
<dbReference type="InterPro" id="IPR042527">
    <property type="entry name" value="Atg5_UblA_dom_sf"/>
</dbReference>
<feature type="domain" description="Autophagy protein ATG5 alpha-helical bundle region" evidence="8">
    <location>
        <begin position="224"/>
        <end position="277"/>
    </location>
</feature>
<feature type="domain" description="Autophagy protein ATG5 UblB" evidence="7">
    <location>
        <begin position="294"/>
        <end position="391"/>
    </location>
</feature>
<dbReference type="GO" id="GO:0044233">
    <property type="term" value="C:mitochondria-associated endoplasmic reticulum membrane contact site"/>
    <property type="evidence" value="ECO:0007669"/>
    <property type="project" value="TreeGrafter"/>
</dbReference>
<evidence type="ECO:0000259" key="9">
    <source>
        <dbReference type="Pfam" id="PF20638"/>
    </source>
</evidence>
<evidence type="ECO:0000256" key="1">
    <source>
        <dbReference type="ARBA" id="ARBA00006910"/>
    </source>
</evidence>
<dbReference type="OrthoDB" id="272162at2759"/>
<dbReference type="EMBL" id="ASPP01014172">
    <property type="protein sequence ID" value="ETO18993.1"/>
    <property type="molecule type" value="Genomic_DNA"/>
</dbReference>
<organism evidence="10 11">
    <name type="scientific">Reticulomyxa filosa</name>
    <dbReference type="NCBI Taxonomy" id="46433"/>
    <lineage>
        <taxon>Eukaryota</taxon>
        <taxon>Sar</taxon>
        <taxon>Rhizaria</taxon>
        <taxon>Retaria</taxon>
        <taxon>Foraminifera</taxon>
        <taxon>Monothalamids</taxon>
        <taxon>Reticulomyxidae</taxon>
        <taxon>Reticulomyxa</taxon>
    </lineage>
</organism>
<keyword evidence="3 5" id="KW-0832">Ubl conjugation</keyword>
<dbReference type="PANTHER" id="PTHR13040">
    <property type="entry name" value="AUTOPHAGY PROTEIN 5"/>
    <property type="match status" value="1"/>
</dbReference>
<evidence type="ECO:0000313" key="10">
    <source>
        <dbReference type="EMBL" id="ETO18993.1"/>
    </source>
</evidence>
<dbReference type="GO" id="GO:0005776">
    <property type="term" value="C:autophagosome"/>
    <property type="evidence" value="ECO:0007669"/>
    <property type="project" value="TreeGrafter"/>
</dbReference>
<evidence type="ECO:0000256" key="4">
    <source>
        <dbReference type="ARBA" id="ARBA00023006"/>
    </source>
</evidence>
<comment type="caution">
    <text evidence="10">The sequence shown here is derived from an EMBL/GenBank/DDBJ whole genome shotgun (WGS) entry which is preliminary data.</text>
</comment>
<sequence>MITFVFFLPKNLRVKNCFFFVENNLKSNLNNNNNNTLLNNCNNPNGTNPNKFKTVKKKKKKGNKKFIKKKKKMNRSNGDHTKNYSFDLNFALFSSNATNVQTKLDMDFRDRIWNGKVAVLFSLAEHEVVSKKSPAPVLSLLPRMSYLPLVTDHIRNHFIPHAPALQDGMWFECETTHHVLKWHVPIGVLYDICVPLHYSTPWHIIVHFQSYPDRPDVGRCDHIDVVKRTYFNALKQALLLGYNSVNMLVNLKKEDQDQLWSSVVQARYDLYFSIQNLMFDPTKEDQSSKKLLKYPFRIILQGFDRDSLDGVPIQRPVEVPSEKDGRYKTLEQVLKPILPGILEIVESEKTVALAEKSVFIKIQGLNVPLGSQMSWLVKHMCHPDYFLYVVIVKISKK</sequence>
<comment type="similarity">
    <text evidence="1 5">Belongs to the ATG5 family.</text>
</comment>
<evidence type="ECO:0000256" key="3">
    <source>
        <dbReference type="ARBA" id="ARBA00022843"/>
    </source>
</evidence>
<evidence type="ECO:0000256" key="6">
    <source>
        <dbReference type="SAM" id="MobiDB-lite"/>
    </source>
</evidence>
<name>X6MZC3_RETFI</name>
<dbReference type="GO" id="GO:0034274">
    <property type="term" value="C:Atg12-Atg5-Atg16 complex"/>
    <property type="evidence" value="ECO:0007669"/>
    <property type="project" value="TreeGrafter"/>
</dbReference>
<dbReference type="GO" id="GO:0006995">
    <property type="term" value="P:cellular response to nitrogen starvation"/>
    <property type="evidence" value="ECO:0007669"/>
    <property type="project" value="TreeGrafter"/>
</dbReference>
<dbReference type="GO" id="GO:0000422">
    <property type="term" value="P:autophagy of mitochondrion"/>
    <property type="evidence" value="ECO:0007669"/>
    <property type="project" value="TreeGrafter"/>
</dbReference>
<evidence type="ECO:0000256" key="5">
    <source>
        <dbReference type="RuleBase" id="RU361202"/>
    </source>
</evidence>
<dbReference type="Gene3D" id="1.10.246.190">
    <property type="entry name" value="Autophagy protein Apg5, helix rich domain"/>
    <property type="match status" value="1"/>
</dbReference>
<protein>
    <recommendedName>
        <fullName evidence="5">Autophagy protein 5</fullName>
    </recommendedName>
</protein>
<gene>
    <name evidence="10" type="ORF">RFI_18246</name>
</gene>
<keyword evidence="2 5" id="KW-1017">Isopeptide bond</keyword>
<evidence type="ECO:0000313" key="11">
    <source>
        <dbReference type="Proteomes" id="UP000023152"/>
    </source>
</evidence>
<dbReference type="InterPro" id="IPR048318">
    <property type="entry name" value="ATG5_UblB"/>
</dbReference>
<evidence type="ECO:0000259" key="8">
    <source>
        <dbReference type="Pfam" id="PF20637"/>
    </source>
</evidence>
<proteinExistence type="inferred from homology"/>
<dbReference type="GO" id="GO:0061908">
    <property type="term" value="C:phagophore"/>
    <property type="evidence" value="ECO:0007669"/>
    <property type="project" value="TreeGrafter"/>
</dbReference>
<dbReference type="Pfam" id="PF20637">
    <property type="entry name" value="ATG5_HBR"/>
    <property type="match status" value="1"/>
</dbReference>
<dbReference type="OMA" id="GYPANIL"/>
<dbReference type="Pfam" id="PF20638">
    <property type="entry name" value="ATG5_UblA"/>
    <property type="match status" value="1"/>
</dbReference>
<feature type="compositionally biased region" description="Basic residues" evidence="6">
    <location>
        <begin position="60"/>
        <end position="74"/>
    </location>
</feature>
<evidence type="ECO:0000256" key="2">
    <source>
        <dbReference type="ARBA" id="ARBA00022499"/>
    </source>
</evidence>
<dbReference type="Pfam" id="PF04106">
    <property type="entry name" value="ATG5_UblB"/>
    <property type="match status" value="1"/>
</dbReference>
<reference evidence="10 11" key="1">
    <citation type="journal article" date="2013" name="Curr. Biol.">
        <title>The Genome of the Foraminiferan Reticulomyxa filosa.</title>
        <authorList>
            <person name="Glockner G."/>
            <person name="Hulsmann N."/>
            <person name="Schleicher M."/>
            <person name="Noegel A.A."/>
            <person name="Eichinger L."/>
            <person name="Gallinger C."/>
            <person name="Pawlowski J."/>
            <person name="Sierra R."/>
            <person name="Euteneuer U."/>
            <person name="Pillet L."/>
            <person name="Moustafa A."/>
            <person name="Platzer M."/>
            <person name="Groth M."/>
            <person name="Szafranski K."/>
            <person name="Schliwa M."/>
        </authorList>
    </citation>
    <scope>NUCLEOTIDE SEQUENCE [LARGE SCALE GENOMIC DNA]</scope>
</reference>
<dbReference type="Proteomes" id="UP000023152">
    <property type="component" value="Unassembled WGS sequence"/>
</dbReference>
<dbReference type="AlphaFoldDB" id="X6MZC3"/>
<dbReference type="InterPro" id="IPR007239">
    <property type="entry name" value="Atg5"/>
</dbReference>
<keyword evidence="11" id="KW-1185">Reference proteome</keyword>
<keyword evidence="4 5" id="KW-0072">Autophagy</keyword>
<evidence type="ECO:0000259" key="7">
    <source>
        <dbReference type="Pfam" id="PF04106"/>
    </source>
</evidence>
<dbReference type="Gene3D" id="3.10.20.90">
    <property type="entry name" value="Phosphatidylinositol 3-kinase Catalytic Subunit, Chain A, domain 1"/>
    <property type="match status" value="1"/>
</dbReference>
<accession>X6MZC3</accession>
<dbReference type="InterPro" id="IPR048940">
    <property type="entry name" value="ATG5_HBR"/>
</dbReference>
<comment type="subcellular location">
    <subcellularLocation>
        <location evidence="5">Preautophagosomal structure membrane</location>
        <topology evidence="5">Peripheral membrane protein</topology>
    </subcellularLocation>
</comment>
<dbReference type="GO" id="GO:0019776">
    <property type="term" value="F:Atg8-family ligase activity"/>
    <property type="evidence" value="ECO:0007669"/>
    <property type="project" value="TreeGrafter"/>
</dbReference>
<comment type="function">
    <text evidence="5">Involved in autophagic vesicle formation.</text>
</comment>
<dbReference type="InterPro" id="IPR042526">
    <property type="entry name" value="Atg5_HR"/>
</dbReference>
<dbReference type="Gene3D" id="3.10.20.620">
    <property type="match status" value="1"/>
</dbReference>